<dbReference type="AlphaFoldDB" id="A0A1R2B3P6"/>
<dbReference type="InterPro" id="IPR000595">
    <property type="entry name" value="cNMP-bd_dom"/>
</dbReference>
<dbReference type="PRINTS" id="PR01463">
    <property type="entry name" value="EAGCHANLFMLY"/>
</dbReference>
<evidence type="ECO:0000256" key="8">
    <source>
        <dbReference type="SAM" id="Phobius"/>
    </source>
</evidence>
<protein>
    <recommendedName>
        <fullName evidence="9">Cyclic nucleotide-binding domain-containing protein</fullName>
    </recommendedName>
</protein>
<evidence type="ECO:0000256" key="6">
    <source>
        <dbReference type="ARBA" id="ARBA00023136"/>
    </source>
</evidence>
<dbReference type="GO" id="GO:0016020">
    <property type="term" value="C:membrane"/>
    <property type="evidence" value="ECO:0007669"/>
    <property type="project" value="UniProtKB-SubCell"/>
</dbReference>
<organism evidence="10 11">
    <name type="scientific">Stentor coeruleus</name>
    <dbReference type="NCBI Taxonomy" id="5963"/>
    <lineage>
        <taxon>Eukaryota</taxon>
        <taxon>Sar</taxon>
        <taxon>Alveolata</taxon>
        <taxon>Ciliophora</taxon>
        <taxon>Postciliodesmatophora</taxon>
        <taxon>Heterotrichea</taxon>
        <taxon>Heterotrichida</taxon>
        <taxon>Stentoridae</taxon>
        <taxon>Stentor</taxon>
    </lineage>
</organism>
<name>A0A1R2B3P6_9CILI</name>
<accession>A0A1R2B3P6</accession>
<feature type="transmembrane region" description="Helical" evidence="8">
    <location>
        <begin position="109"/>
        <end position="127"/>
    </location>
</feature>
<evidence type="ECO:0000256" key="7">
    <source>
        <dbReference type="ARBA" id="ARBA00023303"/>
    </source>
</evidence>
<comment type="caution">
    <text evidence="10">The sequence shown here is derived from an EMBL/GenBank/DDBJ whole genome shotgun (WGS) entry which is preliminary data.</text>
</comment>
<evidence type="ECO:0000313" key="10">
    <source>
        <dbReference type="EMBL" id="OMJ71250.1"/>
    </source>
</evidence>
<evidence type="ECO:0000259" key="9">
    <source>
        <dbReference type="PROSITE" id="PS50042"/>
    </source>
</evidence>
<feature type="transmembrane region" description="Helical" evidence="8">
    <location>
        <begin position="79"/>
        <end position="97"/>
    </location>
</feature>
<evidence type="ECO:0000256" key="1">
    <source>
        <dbReference type="ARBA" id="ARBA00004141"/>
    </source>
</evidence>
<evidence type="ECO:0000256" key="2">
    <source>
        <dbReference type="ARBA" id="ARBA00022448"/>
    </source>
</evidence>
<keyword evidence="3 8" id="KW-0812">Transmembrane</keyword>
<dbReference type="Gene3D" id="1.10.287.70">
    <property type="match status" value="1"/>
</dbReference>
<dbReference type="Pfam" id="PF00027">
    <property type="entry name" value="cNMP_binding"/>
    <property type="match status" value="1"/>
</dbReference>
<keyword evidence="4 8" id="KW-1133">Transmembrane helix</keyword>
<evidence type="ECO:0000256" key="5">
    <source>
        <dbReference type="ARBA" id="ARBA00023065"/>
    </source>
</evidence>
<dbReference type="Pfam" id="PF00520">
    <property type="entry name" value="Ion_trans"/>
    <property type="match status" value="1"/>
</dbReference>
<dbReference type="InterPro" id="IPR003938">
    <property type="entry name" value="K_chnl_volt-dep_EAG/ELK/ERG"/>
</dbReference>
<evidence type="ECO:0000313" key="11">
    <source>
        <dbReference type="Proteomes" id="UP000187209"/>
    </source>
</evidence>
<reference evidence="10 11" key="1">
    <citation type="submission" date="2016-11" db="EMBL/GenBank/DDBJ databases">
        <title>The macronuclear genome of Stentor coeruleus: a giant cell with tiny introns.</title>
        <authorList>
            <person name="Slabodnick M."/>
            <person name="Ruby J.G."/>
            <person name="Reiff S.B."/>
            <person name="Swart E.C."/>
            <person name="Gosai S."/>
            <person name="Prabakaran S."/>
            <person name="Witkowska E."/>
            <person name="Larue G.E."/>
            <person name="Fisher S."/>
            <person name="Freeman R.M."/>
            <person name="Gunawardena J."/>
            <person name="Chu W."/>
            <person name="Stover N.A."/>
            <person name="Gregory B.D."/>
            <person name="Nowacki M."/>
            <person name="Derisi J."/>
            <person name="Roy S.W."/>
            <person name="Marshall W.F."/>
            <person name="Sood P."/>
        </authorList>
    </citation>
    <scope>NUCLEOTIDE SEQUENCE [LARGE SCALE GENOMIC DNA]</scope>
    <source>
        <strain evidence="10">WM001</strain>
    </source>
</reference>
<dbReference type="SUPFAM" id="SSF51206">
    <property type="entry name" value="cAMP-binding domain-like"/>
    <property type="match status" value="1"/>
</dbReference>
<feature type="transmembrane region" description="Helical" evidence="8">
    <location>
        <begin position="268"/>
        <end position="288"/>
    </location>
</feature>
<dbReference type="CDD" id="cd00038">
    <property type="entry name" value="CAP_ED"/>
    <property type="match status" value="1"/>
</dbReference>
<keyword evidence="7" id="KW-0407">Ion channel</keyword>
<dbReference type="InterPro" id="IPR018490">
    <property type="entry name" value="cNMP-bd_dom_sf"/>
</dbReference>
<dbReference type="InterPro" id="IPR005821">
    <property type="entry name" value="Ion_trans_dom"/>
</dbReference>
<gene>
    <name evidence="10" type="ORF">SteCoe_30594</name>
</gene>
<dbReference type="Gene3D" id="2.60.120.10">
    <property type="entry name" value="Jelly Rolls"/>
    <property type="match status" value="1"/>
</dbReference>
<dbReference type="PANTHER" id="PTHR47823">
    <property type="entry name" value="ION_TRANS DOMAIN-CONTAINING PROTEIN"/>
    <property type="match status" value="1"/>
</dbReference>
<evidence type="ECO:0000256" key="4">
    <source>
        <dbReference type="ARBA" id="ARBA00022989"/>
    </source>
</evidence>
<keyword evidence="2" id="KW-0813">Transport</keyword>
<keyword evidence="11" id="KW-1185">Reference proteome</keyword>
<dbReference type="GO" id="GO:0005249">
    <property type="term" value="F:voltage-gated potassium channel activity"/>
    <property type="evidence" value="ECO:0007669"/>
    <property type="project" value="InterPro"/>
</dbReference>
<sequence length="608" mass="71381">MKIGFEYKQKPRFRELWKKSIRRIILHLRIIKLMQENTEERDRDFSDFLIQRSLKYIKLKSEINIPFGISLPDSRLKEIWGLYIGFLLLYTATITPFTISFLDVTSSDILFKFDIIIDICFLFDVLWNLNTSYYNEENVLISRRWPILKNYLKKGMIVDAISSFPFTLFDITSHSYSSLLRIFRLRALSRLLKLSKLFKVVTKKDLGILKEIQAFLCISHSFQRLMKFLFMMLLSLHFAACIWHWTSSFYDNCPGTWVFETGNIDSPIYRRYILSLYWAMVTLGTIGYGDIRPYSNTEKIFAIIWMIFALYFLSFAISSLSSMLSQIDIKKTVLRQKMAFIDDFSKEVKLSKRLKKELQKKLLDSIDRFNYSYSDRIALVNQFPKDLKLEIAYTMQKGYAARFDIFASEDDNLMLEILPLMQILTLQGMQSIYSYGENSTKIYFIIRGRVHLLLNNEKTVFQVFGDNGYFGDIELLMNIPRLNTAVTATECRFMIMSTDIIKKIQAHFSSFYYKMKDAAHRRYIISQRARAEMKMLVEISKTECINKNNIGHIKDIMRKETVCNVKNVGFSKKYFGKIAAVENLEKTSVLIEECKDSIAKLNSLLDLL</sequence>
<dbReference type="PROSITE" id="PS50042">
    <property type="entry name" value="CNMP_BINDING_3"/>
    <property type="match status" value="1"/>
</dbReference>
<dbReference type="OrthoDB" id="297496at2759"/>
<evidence type="ECO:0000256" key="3">
    <source>
        <dbReference type="ARBA" id="ARBA00022692"/>
    </source>
</evidence>
<feature type="transmembrane region" description="Helical" evidence="8">
    <location>
        <begin position="300"/>
        <end position="324"/>
    </location>
</feature>
<feature type="transmembrane region" description="Helical" evidence="8">
    <location>
        <begin position="228"/>
        <end position="248"/>
    </location>
</feature>
<proteinExistence type="predicted"/>
<feature type="domain" description="Cyclic nucleotide-binding" evidence="9">
    <location>
        <begin position="405"/>
        <end position="504"/>
    </location>
</feature>
<dbReference type="EMBL" id="MPUH01001009">
    <property type="protein sequence ID" value="OMJ71250.1"/>
    <property type="molecule type" value="Genomic_DNA"/>
</dbReference>
<keyword evidence="5" id="KW-0406">Ion transport</keyword>
<dbReference type="Proteomes" id="UP000187209">
    <property type="component" value="Unassembled WGS sequence"/>
</dbReference>
<dbReference type="FunFam" id="1.10.287.70:FF:000123">
    <property type="entry name" value="Potassium channel KAT3"/>
    <property type="match status" value="1"/>
</dbReference>
<dbReference type="PANTHER" id="PTHR47823:SF9">
    <property type="entry name" value="CHROMOSOME UNDETERMINED SCAFFOLD_10, WHOLE GENOME SHOTGUN SEQUENCE"/>
    <property type="match status" value="1"/>
</dbReference>
<dbReference type="SUPFAM" id="SSF81324">
    <property type="entry name" value="Voltage-gated potassium channels"/>
    <property type="match status" value="1"/>
</dbReference>
<keyword evidence="6 8" id="KW-0472">Membrane</keyword>
<comment type="subcellular location">
    <subcellularLocation>
        <location evidence="1">Membrane</location>
        <topology evidence="1">Multi-pass membrane protein</topology>
    </subcellularLocation>
</comment>
<dbReference type="InterPro" id="IPR014710">
    <property type="entry name" value="RmlC-like_jellyroll"/>
</dbReference>